<dbReference type="AlphaFoldDB" id="A0A814N4C6"/>
<protein>
    <submittedName>
        <fullName evidence="1">Uncharacterized protein</fullName>
    </submittedName>
</protein>
<dbReference type="Proteomes" id="UP000663879">
    <property type="component" value="Unassembled WGS sequence"/>
</dbReference>
<reference evidence="1" key="1">
    <citation type="submission" date="2021-02" db="EMBL/GenBank/DDBJ databases">
        <authorList>
            <person name="Nowell W R."/>
        </authorList>
    </citation>
    <scope>NUCLEOTIDE SEQUENCE</scope>
    <source>
        <strain evidence="1">Ploen Becks lab</strain>
    </source>
</reference>
<organism evidence="1 2">
    <name type="scientific">Brachionus calyciflorus</name>
    <dbReference type="NCBI Taxonomy" id="104777"/>
    <lineage>
        <taxon>Eukaryota</taxon>
        <taxon>Metazoa</taxon>
        <taxon>Spiralia</taxon>
        <taxon>Gnathifera</taxon>
        <taxon>Rotifera</taxon>
        <taxon>Eurotatoria</taxon>
        <taxon>Monogononta</taxon>
        <taxon>Pseudotrocha</taxon>
        <taxon>Ploima</taxon>
        <taxon>Brachionidae</taxon>
        <taxon>Brachionus</taxon>
    </lineage>
</organism>
<sequence length="71" mass="8228">MKKQLFLNEERHLKCYSQESYHFSGNEQKQVVLDDTANQTSLENKIIVSQNLNSELISNLSAWQASNQNLE</sequence>
<evidence type="ECO:0000313" key="1">
    <source>
        <dbReference type="EMBL" id="CAF1086572.1"/>
    </source>
</evidence>
<accession>A0A814N4C6</accession>
<feature type="non-terminal residue" evidence="1">
    <location>
        <position position="1"/>
    </location>
</feature>
<proteinExistence type="predicted"/>
<gene>
    <name evidence="1" type="ORF">OXX778_LOCUS20455</name>
</gene>
<dbReference type="EMBL" id="CAJNOC010006822">
    <property type="protein sequence ID" value="CAF1086572.1"/>
    <property type="molecule type" value="Genomic_DNA"/>
</dbReference>
<keyword evidence="2" id="KW-1185">Reference proteome</keyword>
<name>A0A814N4C6_9BILA</name>
<comment type="caution">
    <text evidence="1">The sequence shown here is derived from an EMBL/GenBank/DDBJ whole genome shotgun (WGS) entry which is preliminary data.</text>
</comment>
<evidence type="ECO:0000313" key="2">
    <source>
        <dbReference type="Proteomes" id="UP000663879"/>
    </source>
</evidence>